<sequence length="333" mass="36255">MLQSPRPTRYSFVLRPSVDKLCHGAVVKSVLSETVIQIHTLGPLDAVAEIGAQLAWMGAANGEHISYTDPRVTEAIGSDLQTVHDDFSYHFILNSCDLVESGPHLPARKAAIGVLTNDYNLELKLRQKAVETSEEETIGADGVVERVTKRKIFSQDGVGFKIKGSARRQLEGFDFKEITEGRDPLFPRVATLALTGVDWVDFARAMHAITLFGRGFGEIFKPSSSIQICTHWSAVPKQLDYLTAANNGAIIFGHNRKLSLRWPDISDPVDGDPEYDNALTPISSLSVPPLDSGIGSSIGSVQSNGQSSADPQTGNTVSKGKKRGNPFRRSRNK</sequence>
<gene>
    <name evidence="2" type="ORF">K458DRAFT_401973</name>
</gene>
<protein>
    <submittedName>
        <fullName evidence="2">Uncharacterized protein</fullName>
    </submittedName>
</protein>
<feature type="compositionally biased region" description="Polar residues" evidence="1">
    <location>
        <begin position="309"/>
        <end position="318"/>
    </location>
</feature>
<dbReference type="OrthoDB" id="1577640at2759"/>
<evidence type="ECO:0000256" key="1">
    <source>
        <dbReference type="SAM" id="MobiDB-lite"/>
    </source>
</evidence>
<organism evidence="2 3">
    <name type="scientific">Lentithecium fluviatile CBS 122367</name>
    <dbReference type="NCBI Taxonomy" id="1168545"/>
    <lineage>
        <taxon>Eukaryota</taxon>
        <taxon>Fungi</taxon>
        <taxon>Dikarya</taxon>
        <taxon>Ascomycota</taxon>
        <taxon>Pezizomycotina</taxon>
        <taxon>Dothideomycetes</taxon>
        <taxon>Pleosporomycetidae</taxon>
        <taxon>Pleosporales</taxon>
        <taxon>Massarineae</taxon>
        <taxon>Lentitheciaceae</taxon>
        <taxon>Lentithecium</taxon>
    </lineage>
</organism>
<dbReference type="Proteomes" id="UP000799291">
    <property type="component" value="Unassembled WGS sequence"/>
</dbReference>
<keyword evidence="3" id="KW-1185">Reference proteome</keyword>
<accession>A0A6G1JBF0</accession>
<evidence type="ECO:0000313" key="3">
    <source>
        <dbReference type="Proteomes" id="UP000799291"/>
    </source>
</evidence>
<feature type="compositionally biased region" description="Basic residues" evidence="1">
    <location>
        <begin position="319"/>
        <end position="333"/>
    </location>
</feature>
<dbReference type="EMBL" id="MU005575">
    <property type="protein sequence ID" value="KAF2687463.1"/>
    <property type="molecule type" value="Genomic_DNA"/>
</dbReference>
<feature type="region of interest" description="Disordered" evidence="1">
    <location>
        <begin position="287"/>
        <end position="333"/>
    </location>
</feature>
<reference evidence="2" key="1">
    <citation type="journal article" date="2020" name="Stud. Mycol.">
        <title>101 Dothideomycetes genomes: a test case for predicting lifestyles and emergence of pathogens.</title>
        <authorList>
            <person name="Haridas S."/>
            <person name="Albert R."/>
            <person name="Binder M."/>
            <person name="Bloem J."/>
            <person name="Labutti K."/>
            <person name="Salamov A."/>
            <person name="Andreopoulos B."/>
            <person name="Baker S."/>
            <person name="Barry K."/>
            <person name="Bills G."/>
            <person name="Bluhm B."/>
            <person name="Cannon C."/>
            <person name="Castanera R."/>
            <person name="Culley D."/>
            <person name="Daum C."/>
            <person name="Ezra D."/>
            <person name="Gonzalez J."/>
            <person name="Henrissat B."/>
            <person name="Kuo A."/>
            <person name="Liang C."/>
            <person name="Lipzen A."/>
            <person name="Lutzoni F."/>
            <person name="Magnuson J."/>
            <person name="Mondo S."/>
            <person name="Nolan M."/>
            <person name="Ohm R."/>
            <person name="Pangilinan J."/>
            <person name="Park H.-J."/>
            <person name="Ramirez L."/>
            <person name="Alfaro M."/>
            <person name="Sun H."/>
            <person name="Tritt A."/>
            <person name="Yoshinaga Y."/>
            <person name="Zwiers L.-H."/>
            <person name="Turgeon B."/>
            <person name="Goodwin S."/>
            <person name="Spatafora J."/>
            <person name="Crous P."/>
            <person name="Grigoriev I."/>
        </authorList>
    </citation>
    <scope>NUCLEOTIDE SEQUENCE</scope>
    <source>
        <strain evidence="2">CBS 122367</strain>
    </source>
</reference>
<feature type="compositionally biased region" description="Low complexity" evidence="1">
    <location>
        <begin position="292"/>
        <end position="308"/>
    </location>
</feature>
<proteinExistence type="predicted"/>
<name>A0A6G1JBF0_9PLEO</name>
<evidence type="ECO:0000313" key="2">
    <source>
        <dbReference type="EMBL" id="KAF2687463.1"/>
    </source>
</evidence>
<dbReference type="AlphaFoldDB" id="A0A6G1JBF0"/>